<dbReference type="InterPro" id="IPR016035">
    <property type="entry name" value="Acyl_Trfase/lysoPLipase"/>
</dbReference>
<reference evidence="5" key="1">
    <citation type="submission" date="2024-07" db="EMBL/GenBank/DDBJ databases">
        <authorList>
            <person name="Kim Y.J."/>
            <person name="Jeong J.Y."/>
        </authorList>
    </citation>
    <scope>NUCLEOTIDE SEQUENCE</scope>
    <source>
        <strain evidence="5">GIHE-MW2</strain>
    </source>
</reference>
<dbReference type="PANTHER" id="PTHR32176:SF92">
    <property type="entry name" value="XYLOSE ISOMERASE"/>
    <property type="match status" value="1"/>
</dbReference>
<evidence type="ECO:0000256" key="2">
    <source>
        <dbReference type="ARBA" id="ARBA00023098"/>
    </source>
</evidence>
<feature type="domain" description="PNPLA" evidence="4">
    <location>
        <begin position="6"/>
        <end position="210"/>
    </location>
</feature>
<feature type="active site" description="Nucleophile" evidence="3">
    <location>
        <position position="48"/>
    </location>
</feature>
<keyword evidence="3" id="KW-0442">Lipid degradation</keyword>
<dbReference type="GO" id="GO:0004620">
    <property type="term" value="F:phospholipase activity"/>
    <property type="evidence" value="ECO:0007669"/>
    <property type="project" value="TreeGrafter"/>
</dbReference>
<accession>A0AAU8JLF6</accession>
<dbReference type="AlphaFoldDB" id="A0AAU8JLF6"/>
<dbReference type="InterPro" id="IPR002641">
    <property type="entry name" value="PNPLA_dom"/>
</dbReference>
<dbReference type="PANTHER" id="PTHR32176">
    <property type="entry name" value="XYLOSE ISOMERASE"/>
    <property type="match status" value="1"/>
</dbReference>
<proteinExistence type="inferred from homology"/>
<dbReference type="Gene3D" id="3.40.1090.10">
    <property type="entry name" value="Cytosolic phospholipase A2 catalytic domain"/>
    <property type="match status" value="1"/>
</dbReference>
<organism evidence="5">
    <name type="scientific">Planktothricoides raciborskii GIHE-MW2</name>
    <dbReference type="NCBI Taxonomy" id="2792601"/>
    <lineage>
        <taxon>Bacteria</taxon>
        <taxon>Bacillati</taxon>
        <taxon>Cyanobacteriota</taxon>
        <taxon>Cyanophyceae</taxon>
        <taxon>Oscillatoriophycideae</taxon>
        <taxon>Oscillatoriales</taxon>
        <taxon>Oscillatoriaceae</taxon>
        <taxon>Planktothricoides</taxon>
    </lineage>
</organism>
<feature type="short sequence motif" description="GXSXG" evidence="3">
    <location>
        <begin position="46"/>
        <end position="50"/>
    </location>
</feature>
<protein>
    <submittedName>
        <fullName evidence="5">Patatin-like phospholipase family protein</fullName>
    </submittedName>
</protein>
<name>A0AAU8JLF6_9CYAN</name>
<comment type="similarity">
    <text evidence="1">Belongs to the patatin family.</text>
</comment>
<sequence length="375" mass="41854">MTFKILSLDGGGIRGVLSARLLQQVETTLAAKKGQKLHEYFDLVSGTSTGSILTAGIACQMSTQDMIDIYLEQGKNIFLDSVRKQRGWRVVSQAIGSGVLYPHEEGEQGLAKILQKKLIHPELGKDAKIGQITKPNILIPAYDVYSRNTTWFNNSDPTVWYSNLELWKICTASASAPTFFPPYQLPYNDDQKLPHIDGGVSANNPALLAIAHALYIGKQNGINLSDIAVLSIGTGNTTRVYKYEEIKKWGQFGWAGHLPDMFMNPAAQNAEAICYQIMESAGRDYLRLDFDLNQQLKGDPQPGRLRELLDKPYNKYIAAQKKQNKEVSEDIDNPENCPSLMEAAECYLEVGKVYYKDPKVPVKVQEAIEQFIESN</sequence>
<feature type="active site" description="Proton acceptor" evidence="3">
    <location>
        <position position="197"/>
    </location>
</feature>
<dbReference type="RefSeq" id="WP_054466312.1">
    <property type="nucleotide sequence ID" value="NZ_CP159837.1"/>
</dbReference>
<feature type="short sequence motif" description="GXGXXG" evidence="3">
    <location>
        <begin position="10"/>
        <end position="15"/>
    </location>
</feature>
<evidence type="ECO:0000313" key="5">
    <source>
        <dbReference type="EMBL" id="XCM39096.1"/>
    </source>
</evidence>
<evidence type="ECO:0000259" key="4">
    <source>
        <dbReference type="PROSITE" id="PS51635"/>
    </source>
</evidence>
<keyword evidence="3" id="KW-0378">Hydrolase</keyword>
<feature type="short sequence motif" description="DGA/G" evidence="3">
    <location>
        <begin position="197"/>
        <end position="199"/>
    </location>
</feature>
<dbReference type="SUPFAM" id="SSF52151">
    <property type="entry name" value="FabD/lysophospholipase-like"/>
    <property type="match status" value="1"/>
</dbReference>
<gene>
    <name evidence="5" type="ORF">ABWT76_001993</name>
</gene>
<keyword evidence="2 3" id="KW-0443">Lipid metabolism</keyword>
<dbReference type="GO" id="GO:0047372">
    <property type="term" value="F:monoacylglycerol lipase activity"/>
    <property type="evidence" value="ECO:0007669"/>
    <property type="project" value="TreeGrafter"/>
</dbReference>
<evidence type="ECO:0000256" key="3">
    <source>
        <dbReference type="PROSITE-ProRule" id="PRU01161"/>
    </source>
</evidence>
<dbReference type="EMBL" id="CP159837">
    <property type="protein sequence ID" value="XCM39096.1"/>
    <property type="molecule type" value="Genomic_DNA"/>
</dbReference>
<dbReference type="CDD" id="cd07199">
    <property type="entry name" value="Pat17_PNPLA8_PNPLA9_like"/>
    <property type="match status" value="1"/>
</dbReference>
<dbReference type="Pfam" id="PF01734">
    <property type="entry name" value="Patatin"/>
    <property type="match status" value="1"/>
</dbReference>
<dbReference type="PROSITE" id="PS51635">
    <property type="entry name" value="PNPLA"/>
    <property type="match status" value="1"/>
</dbReference>
<evidence type="ECO:0000256" key="1">
    <source>
        <dbReference type="ARBA" id="ARBA00010240"/>
    </source>
</evidence>
<dbReference type="GO" id="GO:0016042">
    <property type="term" value="P:lipid catabolic process"/>
    <property type="evidence" value="ECO:0007669"/>
    <property type="project" value="UniProtKB-UniRule"/>
</dbReference>